<dbReference type="AlphaFoldDB" id="A0A544VYM7"/>
<dbReference type="InterPro" id="IPR036625">
    <property type="entry name" value="E3-bd_dom_sf"/>
</dbReference>
<dbReference type="Pfam" id="PF11774">
    <property type="entry name" value="Lsr2"/>
    <property type="match status" value="1"/>
</dbReference>
<organism evidence="2 3">
    <name type="scientific">Mycolicibacterium hodleri</name>
    <dbReference type="NCBI Taxonomy" id="49897"/>
    <lineage>
        <taxon>Bacteria</taxon>
        <taxon>Bacillati</taxon>
        <taxon>Actinomycetota</taxon>
        <taxon>Actinomycetes</taxon>
        <taxon>Mycobacteriales</taxon>
        <taxon>Mycobacteriaceae</taxon>
        <taxon>Mycolicibacterium</taxon>
    </lineage>
</organism>
<proteinExistence type="predicted"/>
<evidence type="ECO:0000259" key="1">
    <source>
        <dbReference type="Pfam" id="PF11774"/>
    </source>
</evidence>
<dbReference type="EMBL" id="VIFX01000024">
    <property type="protein sequence ID" value="TQR85085.1"/>
    <property type="molecule type" value="Genomic_DNA"/>
</dbReference>
<reference evidence="2 3" key="1">
    <citation type="submission" date="2018-10" db="EMBL/GenBank/DDBJ databases">
        <title>Draft genome of Mycobacterium hodleri strain B.</title>
        <authorList>
            <person name="Amande T.J."/>
            <person name="Mcgenity T.J."/>
        </authorList>
    </citation>
    <scope>NUCLEOTIDE SEQUENCE [LARGE SCALE GENOMIC DNA]</scope>
    <source>
        <strain evidence="2 3">B</strain>
    </source>
</reference>
<accession>A0A544VYM7</accession>
<sequence length="115" mass="12779">MGKKKCIGLVDAVDGTPADESVEFGIDGQVYSIDLSAVNAAELRRTLGEWARAGRRVRAPQRRHLARVDPWRKQVSGQERVQIRDWCNDNGFRVGSRGPLPFDAVDAFRTANSRG</sequence>
<dbReference type="GO" id="GO:0016746">
    <property type="term" value="F:acyltransferase activity"/>
    <property type="evidence" value="ECO:0007669"/>
    <property type="project" value="InterPro"/>
</dbReference>
<evidence type="ECO:0000313" key="3">
    <source>
        <dbReference type="Proteomes" id="UP000315759"/>
    </source>
</evidence>
<feature type="domain" description="Lsr2 dimerization" evidence="1">
    <location>
        <begin position="1"/>
        <end position="57"/>
    </location>
</feature>
<name>A0A544VYM7_9MYCO</name>
<comment type="caution">
    <text evidence="2">The sequence shown here is derived from an EMBL/GenBank/DDBJ whole genome shotgun (WGS) entry which is preliminary data.</text>
</comment>
<dbReference type="InterPro" id="IPR042261">
    <property type="entry name" value="Lsr2-like_dimerization"/>
</dbReference>
<dbReference type="Gene3D" id="4.10.320.10">
    <property type="entry name" value="E3-binding domain"/>
    <property type="match status" value="1"/>
</dbReference>
<keyword evidence="3" id="KW-1185">Reference proteome</keyword>
<gene>
    <name evidence="2" type="ORF">D8S82_19015</name>
</gene>
<protein>
    <submittedName>
        <fullName evidence="2">Lsr2 family protein</fullName>
    </submittedName>
</protein>
<evidence type="ECO:0000313" key="2">
    <source>
        <dbReference type="EMBL" id="TQR85085.1"/>
    </source>
</evidence>
<dbReference type="GO" id="GO:0003677">
    <property type="term" value="F:DNA binding"/>
    <property type="evidence" value="ECO:0007669"/>
    <property type="project" value="InterPro"/>
</dbReference>
<dbReference type="Proteomes" id="UP000315759">
    <property type="component" value="Unassembled WGS sequence"/>
</dbReference>
<dbReference type="RefSeq" id="WP_142553586.1">
    <property type="nucleotide sequence ID" value="NZ_VIFX01000024.1"/>
</dbReference>
<dbReference type="Gene3D" id="3.30.60.230">
    <property type="entry name" value="Lsr2, dimerization domain"/>
    <property type="match status" value="1"/>
</dbReference>
<dbReference type="InterPro" id="IPR024412">
    <property type="entry name" value="Lsr2_dim_dom"/>
</dbReference>